<dbReference type="SUPFAM" id="SSF56349">
    <property type="entry name" value="DNA breaking-rejoining enzymes"/>
    <property type="match status" value="1"/>
</dbReference>
<dbReference type="InterPro" id="IPR011010">
    <property type="entry name" value="DNA_brk_join_enz"/>
</dbReference>
<accession>X1PDF9</accession>
<evidence type="ECO:0000313" key="1">
    <source>
        <dbReference type="EMBL" id="GAI54357.1"/>
    </source>
</evidence>
<reference evidence="1" key="1">
    <citation type="journal article" date="2014" name="Front. Microbiol.">
        <title>High frequency of phylogenetically diverse reductive dehalogenase-homologous genes in deep subseafloor sedimentary metagenomes.</title>
        <authorList>
            <person name="Kawai M."/>
            <person name="Futagami T."/>
            <person name="Toyoda A."/>
            <person name="Takaki Y."/>
            <person name="Nishi S."/>
            <person name="Hori S."/>
            <person name="Arai W."/>
            <person name="Tsubouchi T."/>
            <person name="Morono Y."/>
            <person name="Uchiyama I."/>
            <person name="Ito T."/>
            <person name="Fujiyama A."/>
            <person name="Inagaki F."/>
            <person name="Takami H."/>
        </authorList>
    </citation>
    <scope>NUCLEOTIDE SEQUENCE</scope>
    <source>
        <strain evidence="1">Expedition CK06-06</strain>
    </source>
</reference>
<protein>
    <submittedName>
        <fullName evidence="1">Uncharacterized protein</fullName>
    </submittedName>
</protein>
<organism evidence="1">
    <name type="scientific">marine sediment metagenome</name>
    <dbReference type="NCBI Taxonomy" id="412755"/>
    <lineage>
        <taxon>unclassified sequences</taxon>
        <taxon>metagenomes</taxon>
        <taxon>ecological metagenomes</taxon>
    </lineage>
</organism>
<gene>
    <name evidence="1" type="ORF">S06H3_56677</name>
</gene>
<feature type="non-terminal residue" evidence="1">
    <location>
        <position position="1"/>
    </location>
</feature>
<dbReference type="AlphaFoldDB" id="X1PDF9"/>
<dbReference type="GO" id="GO:0003677">
    <property type="term" value="F:DNA binding"/>
    <property type="evidence" value="ECO:0007669"/>
    <property type="project" value="InterPro"/>
</dbReference>
<name>X1PDF9_9ZZZZ</name>
<dbReference type="EMBL" id="BARV01036478">
    <property type="protein sequence ID" value="GAI54357.1"/>
    <property type="molecule type" value="Genomic_DNA"/>
</dbReference>
<proteinExistence type="predicted"/>
<sequence length="60" mass="7024">DPRLKQLRVMGKGAKMRVVPVEGEARKALKRYLEIRPRDETQHTCISRDTNSHLHFIFPP</sequence>
<comment type="caution">
    <text evidence="1">The sequence shown here is derived from an EMBL/GenBank/DDBJ whole genome shotgun (WGS) entry which is preliminary data.</text>
</comment>